<dbReference type="EMBL" id="CP023701">
    <property type="protein sequence ID" value="QEU80285.1"/>
    <property type="molecule type" value="Genomic_DNA"/>
</dbReference>
<dbReference type="Pfam" id="PF13624">
    <property type="entry name" value="SurA_N_3"/>
    <property type="match status" value="1"/>
</dbReference>
<dbReference type="KEGG" id="ssub:CP968_20025"/>
<dbReference type="Gene3D" id="1.10.4030.10">
    <property type="entry name" value="Porin chaperone SurA, peptide-binding domain"/>
    <property type="match status" value="1"/>
</dbReference>
<dbReference type="EMBL" id="BMVX01000002">
    <property type="protein sequence ID" value="GGZ48938.1"/>
    <property type="molecule type" value="Genomic_DNA"/>
</dbReference>
<evidence type="ECO:0000313" key="2">
    <source>
        <dbReference type="EMBL" id="GGZ48938.1"/>
    </source>
</evidence>
<keyword evidence="4" id="KW-1185">Reference proteome</keyword>
<feature type="signal peptide" evidence="1">
    <location>
        <begin position="1"/>
        <end position="22"/>
    </location>
</feature>
<proteinExistence type="predicted"/>
<accession>A0A5P2UPQ4</accession>
<sequence length="207" mass="21680">MHRRTALSVSTALLLAAPLLSACSGQAHPGTAAVVGGERITTSALQAQMNDVRAAQNRSGQAAAELIANTPRLDRLKLGSMLQSRIIDKMAATAGVSASTKEIEAERASYVEGVGGAEQFEAQLLQKTATAPDQADRFLRDRVLIAKLTAKYGNGQLAAPAAAAAKALDIEVNPRYGAWNAAQVQLGDVETPWITQKTRPQQPPAGA</sequence>
<protein>
    <submittedName>
        <fullName evidence="2">Lipoprotein</fullName>
    </submittedName>
</protein>
<evidence type="ECO:0000313" key="4">
    <source>
        <dbReference type="Proteomes" id="UP000326831"/>
    </source>
</evidence>
<name>A0A5P2UPQ4_9ACTN</name>
<feature type="chain" id="PRO_5044622861" evidence="1">
    <location>
        <begin position="23"/>
        <end position="207"/>
    </location>
</feature>
<dbReference type="SUPFAM" id="SSF109998">
    <property type="entry name" value="Triger factor/SurA peptide-binding domain-like"/>
    <property type="match status" value="1"/>
</dbReference>
<dbReference type="AlphaFoldDB" id="A0A5P2UPQ4"/>
<reference evidence="3 4" key="2">
    <citation type="submission" date="2017-09" db="EMBL/GenBank/DDBJ databases">
        <authorList>
            <person name="Lee N."/>
            <person name="Cho B.-K."/>
        </authorList>
    </citation>
    <scope>NUCLEOTIDE SEQUENCE [LARGE SCALE GENOMIC DNA]</scope>
    <source>
        <strain evidence="3 4">ATCC 27467</strain>
    </source>
</reference>
<dbReference type="OrthoDB" id="3212108at2"/>
<keyword evidence="1" id="KW-0732">Signal</keyword>
<reference evidence="2" key="1">
    <citation type="journal article" date="2014" name="Int. J. Syst. Evol. Microbiol.">
        <title>Complete genome sequence of Corynebacterium casei LMG S-19264T (=DSM 44701T), isolated from a smear-ripened cheese.</title>
        <authorList>
            <consortium name="US DOE Joint Genome Institute (JGI-PGF)"/>
            <person name="Walter F."/>
            <person name="Albersmeier A."/>
            <person name="Kalinowski J."/>
            <person name="Ruckert C."/>
        </authorList>
    </citation>
    <scope>NUCLEOTIDE SEQUENCE</scope>
    <source>
        <strain evidence="2">JCM 4834</strain>
    </source>
</reference>
<dbReference type="InterPro" id="IPR027304">
    <property type="entry name" value="Trigger_fact/SurA_dom_sf"/>
</dbReference>
<gene>
    <name evidence="3" type="ORF">CP968_20025</name>
    <name evidence="2" type="ORF">GCM10010371_05230</name>
</gene>
<dbReference type="Proteomes" id="UP000634660">
    <property type="component" value="Unassembled WGS sequence"/>
</dbReference>
<evidence type="ECO:0000256" key="1">
    <source>
        <dbReference type="SAM" id="SignalP"/>
    </source>
</evidence>
<keyword evidence="2" id="KW-0449">Lipoprotein</keyword>
<reference evidence="2" key="3">
    <citation type="submission" date="2020-09" db="EMBL/GenBank/DDBJ databases">
        <authorList>
            <person name="Sun Q."/>
            <person name="Ohkuma M."/>
        </authorList>
    </citation>
    <scope>NUCLEOTIDE SEQUENCE</scope>
    <source>
        <strain evidence="2">JCM 4834</strain>
    </source>
</reference>
<dbReference type="Proteomes" id="UP000326831">
    <property type="component" value="Chromosome"/>
</dbReference>
<evidence type="ECO:0000313" key="3">
    <source>
        <dbReference type="EMBL" id="QEU80285.1"/>
    </source>
</evidence>
<dbReference type="PROSITE" id="PS51257">
    <property type="entry name" value="PROKAR_LIPOPROTEIN"/>
    <property type="match status" value="1"/>
</dbReference>
<organism evidence="3 4">
    <name type="scientific">Streptomyces subrutilus</name>
    <dbReference type="NCBI Taxonomy" id="36818"/>
    <lineage>
        <taxon>Bacteria</taxon>
        <taxon>Bacillati</taxon>
        <taxon>Actinomycetota</taxon>
        <taxon>Actinomycetes</taxon>
        <taxon>Kitasatosporales</taxon>
        <taxon>Streptomycetaceae</taxon>
        <taxon>Streptomyces</taxon>
    </lineage>
</organism>
<dbReference type="RefSeq" id="WP_150519301.1">
    <property type="nucleotide sequence ID" value="NZ_BMVX01000002.1"/>
</dbReference>